<organism evidence="1">
    <name type="scientific">Opuntia streptacantha</name>
    <name type="common">Prickly pear cactus</name>
    <name type="synonym">Opuntia cardona</name>
    <dbReference type="NCBI Taxonomy" id="393608"/>
    <lineage>
        <taxon>Eukaryota</taxon>
        <taxon>Viridiplantae</taxon>
        <taxon>Streptophyta</taxon>
        <taxon>Embryophyta</taxon>
        <taxon>Tracheophyta</taxon>
        <taxon>Spermatophyta</taxon>
        <taxon>Magnoliopsida</taxon>
        <taxon>eudicotyledons</taxon>
        <taxon>Gunneridae</taxon>
        <taxon>Pentapetalae</taxon>
        <taxon>Caryophyllales</taxon>
        <taxon>Cactineae</taxon>
        <taxon>Cactaceae</taxon>
        <taxon>Opuntioideae</taxon>
        <taxon>Opuntia</taxon>
    </lineage>
</organism>
<dbReference type="EMBL" id="GISG01219464">
    <property type="protein sequence ID" value="MBA4663158.1"/>
    <property type="molecule type" value="Transcribed_RNA"/>
</dbReference>
<dbReference type="EMBL" id="GISG01219466">
    <property type="protein sequence ID" value="MBA4663160.1"/>
    <property type="molecule type" value="Transcribed_RNA"/>
</dbReference>
<dbReference type="EMBL" id="GISG01219460">
    <property type="protein sequence ID" value="MBA4663155.1"/>
    <property type="molecule type" value="Transcribed_RNA"/>
</dbReference>
<dbReference type="AlphaFoldDB" id="A0A7C9A9W6"/>
<proteinExistence type="predicted"/>
<sequence>MKQCIECNRSRNNIRLLHNLPQTQSFLQVPSLTMPINKRIISNLSWHQLSLRHFIKQLAGLSNSLLFTQPTNQNVIDKHINTDPSTHKLQQLKTPLQISQLHSTLHSLSICKLINPNTRIQNFIKQLKTLAKLLSRYQTIHKLVKRVHDRK</sequence>
<protein>
    <submittedName>
        <fullName evidence="1">Uncharacterized protein</fullName>
    </submittedName>
</protein>
<reference evidence="1" key="1">
    <citation type="journal article" date="2013" name="J. Plant Res.">
        <title>Effect of fungi and light on seed germination of three Opuntia species from semiarid lands of central Mexico.</title>
        <authorList>
            <person name="Delgado-Sanchez P."/>
            <person name="Jimenez-Bremont J.F."/>
            <person name="Guerrero-Gonzalez Mde L."/>
            <person name="Flores J."/>
        </authorList>
    </citation>
    <scope>NUCLEOTIDE SEQUENCE</scope>
    <source>
        <tissue evidence="1">Cladode</tissue>
    </source>
</reference>
<reference evidence="1" key="2">
    <citation type="submission" date="2020-07" db="EMBL/GenBank/DDBJ databases">
        <authorList>
            <person name="Vera ALvarez R."/>
            <person name="Arias-Moreno D.M."/>
            <person name="Jimenez-Jacinto V."/>
            <person name="Jimenez-Bremont J.F."/>
            <person name="Swaminathan K."/>
            <person name="Moose S.P."/>
            <person name="Guerrero-Gonzalez M.L."/>
            <person name="Marino-Ramirez L."/>
            <person name="Landsman D."/>
            <person name="Rodriguez-Kessler M."/>
            <person name="Delgado-Sanchez P."/>
        </authorList>
    </citation>
    <scope>NUCLEOTIDE SEQUENCE</scope>
    <source>
        <tissue evidence="1">Cladode</tissue>
    </source>
</reference>
<evidence type="ECO:0000313" key="1">
    <source>
        <dbReference type="EMBL" id="MBA4663158.1"/>
    </source>
</evidence>
<name>A0A7C9A9W6_OPUST</name>
<dbReference type="EMBL" id="GISG01219461">
    <property type="protein sequence ID" value="MBA4663156.1"/>
    <property type="molecule type" value="Transcribed_RNA"/>
</dbReference>
<accession>A0A7C9A9W6</accession>